<reference evidence="1" key="1">
    <citation type="journal article" date="2014" name="Int. J. Syst. Evol. Microbiol.">
        <title>Complete genome sequence of Corynebacterium casei LMG S-19264T (=DSM 44701T), isolated from a smear-ripened cheese.</title>
        <authorList>
            <consortium name="US DOE Joint Genome Institute (JGI-PGF)"/>
            <person name="Walter F."/>
            <person name="Albersmeier A."/>
            <person name="Kalinowski J."/>
            <person name="Ruckert C."/>
        </authorList>
    </citation>
    <scope>NUCLEOTIDE SEQUENCE</scope>
    <source>
        <strain evidence="1">CGMCC 1.12160</strain>
    </source>
</reference>
<keyword evidence="2" id="KW-1185">Reference proteome</keyword>
<dbReference type="AlphaFoldDB" id="A0A917BH36"/>
<dbReference type="InterPro" id="IPR046203">
    <property type="entry name" value="DUF6236"/>
</dbReference>
<dbReference type="EMBL" id="BMEM01000001">
    <property type="protein sequence ID" value="GGF43889.1"/>
    <property type="molecule type" value="Genomic_DNA"/>
</dbReference>
<dbReference type="Proteomes" id="UP000605670">
    <property type="component" value="Unassembled WGS sequence"/>
</dbReference>
<gene>
    <name evidence="1" type="ORF">GCM10011366_09550</name>
</gene>
<evidence type="ECO:0000313" key="1">
    <source>
        <dbReference type="EMBL" id="GGF43889.1"/>
    </source>
</evidence>
<name>A0A917BH36_9MICO</name>
<comment type="caution">
    <text evidence="1">The sequence shown here is derived from an EMBL/GenBank/DDBJ whole genome shotgun (WGS) entry which is preliminary data.</text>
</comment>
<reference evidence="1" key="2">
    <citation type="submission" date="2020-09" db="EMBL/GenBank/DDBJ databases">
        <authorList>
            <person name="Sun Q."/>
            <person name="Zhou Y."/>
        </authorList>
    </citation>
    <scope>NUCLEOTIDE SEQUENCE</scope>
    <source>
        <strain evidence="1">CGMCC 1.12160</strain>
    </source>
</reference>
<organism evidence="1 2">
    <name type="scientific">Ornithinimicrobium tianjinense</name>
    <dbReference type="NCBI Taxonomy" id="1195761"/>
    <lineage>
        <taxon>Bacteria</taxon>
        <taxon>Bacillati</taxon>
        <taxon>Actinomycetota</taxon>
        <taxon>Actinomycetes</taxon>
        <taxon>Micrococcales</taxon>
        <taxon>Ornithinimicrobiaceae</taxon>
        <taxon>Ornithinimicrobium</taxon>
    </lineage>
</organism>
<evidence type="ECO:0000313" key="2">
    <source>
        <dbReference type="Proteomes" id="UP000605670"/>
    </source>
</evidence>
<protein>
    <submittedName>
        <fullName evidence="1">Uncharacterized protein</fullName>
    </submittedName>
</protein>
<accession>A0A917BH36</accession>
<sequence>MDSRLAATYMTVLTRLTADHFHLDPVTDVPLAHVAMDAMSVDEVARALLGEGMVSPVARPQTLQQRVAVLAIESVIPRRIGLIDATDIVRFRKRHEDLLGDFQKAVASAAQELRQLPEDVDSAILREHVIEVTRRHLLHPRDELRGALQLFGLETARSLVTLQLPLSASGGVALGALTDPIVGTGAGVGAVLLAYGVNEASRRRELRRRDGAANYLLELESALTPRKALRRQVGFTPRWG</sequence>
<proteinExistence type="predicted"/>
<dbReference type="Pfam" id="PF19749">
    <property type="entry name" value="DUF6236"/>
    <property type="match status" value="1"/>
</dbReference>